<dbReference type="AlphaFoldDB" id="A0A511FDM6"/>
<dbReference type="Proteomes" id="UP000321723">
    <property type="component" value="Unassembled WGS sequence"/>
</dbReference>
<dbReference type="EC" id="6.3.2.2" evidence="5"/>
<keyword evidence="2 5" id="KW-0547">Nucleotide-binding</keyword>
<sequence length="365" mass="39097">MRTIGVEEEFLLVSEDGAPRAVAAAALQHASTQDGDDDPDQPGGSLEKEFAQEQIETSTHPCADLPALLEEVRAGRWRADASAQHAGARIAALATSPRPADPSVVVNRRAQDIAQQFGQTARDQLTSGCHVHVEVADDTEGVRVVDHLRRWNPVLLALSANSPFWHGDDSGYQSFRSQVWGRWPTAGPTAPFGDAATYRRTVAELVASGTILDTGMVYFDARLSARYPTVEVRVADVCLDPQDAVLLAALVRGLAETALADGAEPGPQPRTEVVRVAAWRAARSGLGGDLLSPGTGRPAPAAAVVDELVTHVTPALESTGDLAWVREHLAALLDRGNGAQQQRRWRHEGADDRELVRRAVHATLA</sequence>
<evidence type="ECO:0000256" key="3">
    <source>
        <dbReference type="ARBA" id="ARBA00022840"/>
    </source>
</evidence>
<dbReference type="RefSeq" id="WP_246803087.1">
    <property type="nucleotide sequence ID" value="NZ_BJVQ01000036.1"/>
</dbReference>
<name>A0A511FDM6_9CELL</name>
<dbReference type="InterPro" id="IPR011793">
    <property type="entry name" value="YbdK"/>
</dbReference>
<comment type="catalytic activity">
    <reaction evidence="4 5">
        <text>L-cysteine + L-glutamate + ATP = gamma-L-glutamyl-L-cysteine + ADP + phosphate + H(+)</text>
        <dbReference type="Rhea" id="RHEA:13285"/>
        <dbReference type="ChEBI" id="CHEBI:15378"/>
        <dbReference type="ChEBI" id="CHEBI:29985"/>
        <dbReference type="ChEBI" id="CHEBI:30616"/>
        <dbReference type="ChEBI" id="CHEBI:35235"/>
        <dbReference type="ChEBI" id="CHEBI:43474"/>
        <dbReference type="ChEBI" id="CHEBI:58173"/>
        <dbReference type="ChEBI" id="CHEBI:456216"/>
        <dbReference type="EC" id="6.3.2.2"/>
    </reaction>
</comment>
<proteinExistence type="inferred from homology"/>
<comment type="similarity">
    <text evidence="5">Belongs to the glutamate--cysteine ligase type 2 family. YbdK subfamily.</text>
</comment>
<dbReference type="PANTHER" id="PTHR36510:SF1">
    <property type="entry name" value="GLUTAMATE--CYSTEINE LIGASE 2-RELATED"/>
    <property type="match status" value="1"/>
</dbReference>
<dbReference type="HAMAP" id="MF_01609">
    <property type="entry name" value="Glu_cys_ligase_2"/>
    <property type="match status" value="1"/>
</dbReference>
<dbReference type="GO" id="GO:0005524">
    <property type="term" value="F:ATP binding"/>
    <property type="evidence" value="ECO:0007669"/>
    <property type="project" value="UniProtKB-KW"/>
</dbReference>
<dbReference type="Proteomes" id="UP000564629">
    <property type="component" value="Unassembled WGS sequence"/>
</dbReference>
<dbReference type="Pfam" id="PF04107">
    <property type="entry name" value="GCS2"/>
    <property type="match status" value="1"/>
</dbReference>
<feature type="region of interest" description="Disordered" evidence="6">
    <location>
        <begin position="24"/>
        <end position="45"/>
    </location>
</feature>
<keyword evidence="3 5" id="KW-0067">ATP-binding</keyword>
<dbReference type="NCBIfam" id="NF010041">
    <property type="entry name" value="PRK13517.1-1"/>
    <property type="match status" value="1"/>
</dbReference>
<comment type="function">
    <text evidence="5">ATP-dependent carboxylate-amine ligase which exhibits weak glutamate--cysteine ligase activity.</text>
</comment>
<dbReference type="EMBL" id="JACHDN010000001">
    <property type="protein sequence ID" value="MBB5475052.1"/>
    <property type="molecule type" value="Genomic_DNA"/>
</dbReference>
<evidence type="ECO:0000313" key="7">
    <source>
        <dbReference type="EMBL" id="GEL47355.1"/>
    </source>
</evidence>
<keyword evidence="1 5" id="KW-0436">Ligase</keyword>
<evidence type="ECO:0000313" key="9">
    <source>
        <dbReference type="Proteomes" id="UP000321723"/>
    </source>
</evidence>
<reference evidence="8 10" key="2">
    <citation type="submission" date="2020-08" db="EMBL/GenBank/DDBJ databases">
        <title>Sequencing the genomes of 1000 actinobacteria strains.</title>
        <authorList>
            <person name="Klenk H.-P."/>
        </authorList>
    </citation>
    <scope>NUCLEOTIDE SEQUENCE [LARGE SCALE GENOMIC DNA]</scope>
    <source>
        <strain evidence="8 10">DSM 9581</strain>
    </source>
</reference>
<reference evidence="7 9" key="1">
    <citation type="submission" date="2019-07" db="EMBL/GenBank/DDBJ databases">
        <title>Whole genome shotgun sequence of Cellulomonas hominis NBRC 16055.</title>
        <authorList>
            <person name="Hosoyama A."/>
            <person name="Uohara A."/>
            <person name="Ohji S."/>
            <person name="Ichikawa N."/>
        </authorList>
    </citation>
    <scope>NUCLEOTIDE SEQUENCE [LARGE SCALE GENOMIC DNA]</scope>
    <source>
        <strain evidence="7 9">NBRC 16055</strain>
    </source>
</reference>
<protein>
    <recommendedName>
        <fullName evidence="5">Putative glutamate--cysteine ligase 2</fullName>
        <ecNumber evidence="5">6.3.2.2</ecNumber>
    </recommendedName>
    <alternativeName>
        <fullName evidence="5">Gamma-glutamylcysteine synthetase 2</fullName>
        <shortName evidence="5">GCS 2</shortName>
        <shortName evidence="5">Gamma-GCS 2</shortName>
    </alternativeName>
</protein>
<dbReference type="InterPro" id="IPR050141">
    <property type="entry name" value="GCL_type2/YbdK_subfam"/>
</dbReference>
<dbReference type="SUPFAM" id="SSF55931">
    <property type="entry name" value="Glutamine synthetase/guanido kinase"/>
    <property type="match status" value="1"/>
</dbReference>
<keyword evidence="9" id="KW-1185">Reference proteome</keyword>
<dbReference type="GO" id="GO:0004357">
    <property type="term" value="F:glutamate-cysteine ligase activity"/>
    <property type="evidence" value="ECO:0007669"/>
    <property type="project" value="UniProtKB-EC"/>
</dbReference>
<evidence type="ECO:0000256" key="1">
    <source>
        <dbReference type="ARBA" id="ARBA00022598"/>
    </source>
</evidence>
<evidence type="ECO:0000313" key="8">
    <source>
        <dbReference type="EMBL" id="MBB5475052.1"/>
    </source>
</evidence>
<dbReference type="InterPro" id="IPR014746">
    <property type="entry name" value="Gln_synth/guanido_kin_cat_dom"/>
</dbReference>
<evidence type="ECO:0000256" key="6">
    <source>
        <dbReference type="SAM" id="MobiDB-lite"/>
    </source>
</evidence>
<evidence type="ECO:0000313" key="10">
    <source>
        <dbReference type="Proteomes" id="UP000564629"/>
    </source>
</evidence>
<evidence type="ECO:0000256" key="4">
    <source>
        <dbReference type="ARBA" id="ARBA00048819"/>
    </source>
</evidence>
<dbReference type="NCBIfam" id="TIGR02050">
    <property type="entry name" value="gshA_cyan_rel"/>
    <property type="match status" value="1"/>
</dbReference>
<accession>A0A511FDM6</accession>
<evidence type="ECO:0000256" key="5">
    <source>
        <dbReference type="HAMAP-Rule" id="MF_01609"/>
    </source>
</evidence>
<dbReference type="InterPro" id="IPR006336">
    <property type="entry name" value="GCS2"/>
</dbReference>
<evidence type="ECO:0000256" key="2">
    <source>
        <dbReference type="ARBA" id="ARBA00022741"/>
    </source>
</evidence>
<dbReference type="PANTHER" id="PTHR36510">
    <property type="entry name" value="GLUTAMATE--CYSTEINE LIGASE 2-RELATED"/>
    <property type="match status" value="1"/>
</dbReference>
<dbReference type="EMBL" id="BJVQ01000036">
    <property type="protein sequence ID" value="GEL47355.1"/>
    <property type="molecule type" value="Genomic_DNA"/>
</dbReference>
<comment type="caution">
    <text evidence="7">The sequence shown here is derived from an EMBL/GenBank/DDBJ whole genome shotgun (WGS) entry which is preliminary data.</text>
</comment>
<organism evidence="7 9">
    <name type="scientific">Cellulomonas hominis</name>
    <dbReference type="NCBI Taxonomy" id="156981"/>
    <lineage>
        <taxon>Bacteria</taxon>
        <taxon>Bacillati</taxon>
        <taxon>Actinomycetota</taxon>
        <taxon>Actinomycetes</taxon>
        <taxon>Micrococcales</taxon>
        <taxon>Cellulomonadaceae</taxon>
        <taxon>Cellulomonas</taxon>
    </lineage>
</organism>
<dbReference type="Gene3D" id="3.30.590.20">
    <property type="match status" value="1"/>
</dbReference>
<dbReference type="GO" id="GO:0042398">
    <property type="term" value="P:modified amino acid biosynthetic process"/>
    <property type="evidence" value="ECO:0007669"/>
    <property type="project" value="InterPro"/>
</dbReference>
<gene>
    <name evidence="7" type="ORF">CHO01_24710</name>
    <name evidence="8" type="ORF">HNR08_003788</name>
</gene>